<keyword evidence="1" id="KW-0472">Membrane</keyword>
<feature type="transmembrane region" description="Helical" evidence="1">
    <location>
        <begin position="141"/>
        <end position="163"/>
    </location>
</feature>
<evidence type="ECO:0000256" key="1">
    <source>
        <dbReference type="SAM" id="Phobius"/>
    </source>
</evidence>
<organism evidence="2 3">
    <name type="scientific">Candidatus Gottesmanbacteria bacterium RIFCSPHIGHO2_01_FULL_40_15</name>
    <dbReference type="NCBI Taxonomy" id="1798376"/>
    <lineage>
        <taxon>Bacteria</taxon>
        <taxon>Candidatus Gottesmaniibacteriota</taxon>
    </lineage>
</organism>
<gene>
    <name evidence="2" type="ORF">A2777_04225</name>
</gene>
<keyword evidence="1" id="KW-1133">Transmembrane helix</keyword>
<feature type="transmembrane region" description="Helical" evidence="1">
    <location>
        <begin position="100"/>
        <end position="121"/>
    </location>
</feature>
<feature type="transmembrane region" description="Helical" evidence="1">
    <location>
        <begin position="9"/>
        <end position="27"/>
    </location>
</feature>
<evidence type="ECO:0000313" key="3">
    <source>
        <dbReference type="Proteomes" id="UP000177354"/>
    </source>
</evidence>
<evidence type="ECO:0000313" key="2">
    <source>
        <dbReference type="EMBL" id="OGG07045.1"/>
    </source>
</evidence>
<proteinExistence type="predicted"/>
<accession>A0A1F5Z3V8</accession>
<comment type="caution">
    <text evidence="2">The sequence shown here is derived from an EMBL/GenBank/DDBJ whole genome shotgun (WGS) entry which is preliminary data.</text>
</comment>
<evidence type="ECO:0008006" key="4">
    <source>
        <dbReference type="Google" id="ProtNLM"/>
    </source>
</evidence>
<feature type="transmembrane region" description="Helical" evidence="1">
    <location>
        <begin position="77"/>
        <end position="94"/>
    </location>
</feature>
<dbReference type="Proteomes" id="UP000177354">
    <property type="component" value="Unassembled WGS sequence"/>
</dbReference>
<dbReference type="EMBL" id="MFJF01000012">
    <property type="protein sequence ID" value="OGG07045.1"/>
    <property type="molecule type" value="Genomic_DNA"/>
</dbReference>
<keyword evidence="1" id="KW-0812">Transmembrane</keyword>
<name>A0A1F5Z3V8_9BACT</name>
<reference evidence="2 3" key="1">
    <citation type="journal article" date="2016" name="Nat. Commun.">
        <title>Thousands of microbial genomes shed light on interconnected biogeochemical processes in an aquifer system.</title>
        <authorList>
            <person name="Anantharaman K."/>
            <person name="Brown C.T."/>
            <person name="Hug L.A."/>
            <person name="Sharon I."/>
            <person name="Castelle C.J."/>
            <person name="Probst A.J."/>
            <person name="Thomas B.C."/>
            <person name="Singh A."/>
            <person name="Wilkins M.J."/>
            <person name="Karaoz U."/>
            <person name="Brodie E.L."/>
            <person name="Williams K.H."/>
            <person name="Hubbard S.S."/>
            <person name="Banfield J.F."/>
        </authorList>
    </citation>
    <scope>NUCLEOTIDE SEQUENCE [LARGE SCALE GENOMIC DNA]</scope>
</reference>
<feature type="transmembrane region" description="Helical" evidence="1">
    <location>
        <begin position="47"/>
        <end position="70"/>
    </location>
</feature>
<sequence length="217" mass="24368">MKRTVTSKIIITPLFFLLGLIALQIPFTRLLGSGVNFTLYDFMAPSFGVFIATLPGILTVFLIQLVNFLLHPEKLSGLAAVIRLFPVLFALIIFGKKRNINLVIPLLSILLFNLHPIGRSAWQYSLMWFIPVIGHYFRKNLFVRSLAATYTAHAVGGVLWVWAFGLSREIWLALIPQSLMERLLMAGGISVSYYSLVNVLSFLKSKKIILHKAFTAS</sequence>
<feature type="transmembrane region" description="Helical" evidence="1">
    <location>
        <begin position="183"/>
        <end position="203"/>
    </location>
</feature>
<dbReference type="AlphaFoldDB" id="A0A1F5Z3V8"/>
<protein>
    <recommendedName>
        <fullName evidence="4">ECF transporter S component</fullName>
    </recommendedName>
</protein>